<keyword evidence="4" id="KW-1185">Reference proteome</keyword>
<dbReference type="EMBL" id="CP030032">
    <property type="protein sequence ID" value="AWV88931.1"/>
    <property type="molecule type" value="Genomic_DNA"/>
</dbReference>
<evidence type="ECO:0000313" key="3">
    <source>
        <dbReference type="EMBL" id="AWV88931.1"/>
    </source>
</evidence>
<gene>
    <name evidence="3" type="ORF">DN745_06085</name>
</gene>
<feature type="chain" id="PRO_5016292518" description="Outer membrane protein beta-barrel domain-containing protein" evidence="2">
    <location>
        <begin position="37"/>
        <end position="277"/>
    </location>
</feature>
<feature type="signal peptide" evidence="2">
    <location>
        <begin position="1"/>
        <end position="36"/>
    </location>
</feature>
<dbReference type="Proteomes" id="UP000249799">
    <property type="component" value="Chromosome"/>
</dbReference>
<evidence type="ECO:0008006" key="5">
    <source>
        <dbReference type="Google" id="ProtNLM"/>
    </source>
</evidence>
<dbReference type="AlphaFoldDB" id="A0A2Z4FIR9"/>
<accession>A0A2Z4FIR9</accession>
<evidence type="ECO:0000256" key="1">
    <source>
        <dbReference type="SAM" id="MobiDB-lite"/>
    </source>
</evidence>
<sequence length="277" mass="29329">MQGRQIQPSLILAARAALLASVALGWATLLPSVAHADPPQFGVEVGVGAALGLSPYLRNEVVAQPLPTSGTDERPWIIPSLAHIETGRSVAASLKLVASNLTAGASLQVFDLPSFTTYYRGDRALPPTRQRADGSVDDSGTEYAPLSPPINESIPSRLQDSLIVVGLGGDYRIYWPDEAIDFFIPIGAEIVLTHVTRPAASNRLGLAMSTGVGAVLDINSRIGLVFDARLHALATSHYGRRSDSARRAAAIGESTEAAFFSTLLYASANIGLQFTIR</sequence>
<name>A0A2Z4FIR9_9DELT</name>
<evidence type="ECO:0000313" key="4">
    <source>
        <dbReference type="Proteomes" id="UP000249799"/>
    </source>
</evidence>
<dbReference type="KEGG" id="bsed:DN745_06085"/>
<evidence type="ECO:0000256" key="2">
    <source>
        <dbReference type="SAM" id="SignalP"/>
    </source>
</evidence>
<protein>
    <recommendedName>
        <fullName evidence="5">Outer membrane protein beta-barrel domain-containing protein</fullName>
    </recommendedName>
</protein>
<proteinExistence type="predicted"/>
<keyword evidence="2" id="KW-0732">Signal</keyword>
<feature type="region of interest" description="Disordered" evidence="1">
    <location>
        <begin position="126"/>
        <end position="150"/>
    </location>
</feature>
<dbReference type="OrthoDB" id="9986825at2"/>
<reference evidence="3 4" key="1">
    <citation type="submission" date="2018-06" db="EMBL/GenBank/DDBJ databases">
        <title>Lujinxingia sediminis gen. nov. sp. nov., a new facultative anaerobic member of the class Deltaproteobacteria, and proposal of Lujinxingaceae fam. nov.</title>
        <authorList>
            <person name="Guo L.-Y."/>
            <person name="Li C.-M."/>
            <person name="Wang S."/>
            <person name="Du Z.-J."/>
        </authorList>
    </citation>
    <scope>NUCLEOTIDE SEQUENCE [LARGE SCALE GENOMIC DNA]</scope>
    <source>
        <strain evidence="3 4">FA350</strain>
    </source>
</reference>
<organism evidence="3 4">
    <name type="scientific">Bradymonas sediminis</name>
    <dbReference type="NCBI Taxonomy" id="1548548"/>
    <lineage>
        <taxon>Bacteria</taxon>
        <taxon>Deltaproteobacteria</taxon>
        <taxon>Bradymonadales</taxon>
        <taxon>Bradymonadaceae</taxon>
        <taxon>Bradymonas</taxon>
    </lineage>
</organism>